<organism evidence="1 2">
    <name type="scientific">Stachybotrys chlorohalonatus (strain IBT 40285)</name>
    <dbReference type="NCBI Taxonomy" id="1283841"/>
    <lineage>
        <taxon>Eukaryota</taxon>
        <taxon>Fungi</taxon>
        <taxon>Dikarya</taxon>
        <taxon>Ascomycota</taxon>
        <taxon>Pezizomycotina</taxon>
        <taxon>Sordariomycetes</taxon>
        <taxon>Hypocreomycetidae</taxon>
        <taxon>Hypocreales</taxon>
        <taxon>Stachybotryaceae</taxon>
        <taxon>Stachybotrys</taxon>
    </lineage>
</organism>
<proteinExistence type="predicted"/>
<evidence type="ECO:0008006" key="3">
    <source>
        <dbReference type="Google" id="ProtNLM"/>
    </source>
</evidence>
<dbReference type="InParanoid" id="A0A084QV59"/>
<dbReference type="OrthoDB" id="5382128at2759"/>
<evidence type="ECO:0000313" key="1">
    <source>
        <dbReference type="EMBL" id="KFA67844.1"/>
    </source>
</evidence>
<sequence length="592" mass="67903">MLTDDDGCGANVCCEYRPTVTIYIGDKEQRIPQSDSLPHIWGTGLDSPCHACGRGFVQEADPTIRTIGFETSQSAQPSVVDFTPAPLAPHPIRIFYRHFSCIQANSIDYVPVSHAWHELVSCAQMERRTNAEVAGLVYQTPVLSLLALTKKHGPTEIWHDYLSVLQWQRNVQRQLLLKIPTIYSFPGTMMIHLDDRLKKGLLATTNSRWFERMWVTLEYLQSKEVAILTEDLICDYNAWSHSAQLDDTVTPHIKRIGNAKFFNDLAAIGCKWRIKVSWSDMEVWKNYRNKHHTLGGAIYIMSSKKCREPADYYFALAGMIEYPLGHILPRDLDGRTPWLRGYTVMSELLWDFGVCHCKANHLDIVRHGKIEPKVESVGVIEAWDYMTFTEDTREYLYFLSSRILRSSGTSASEFCHALDRVLTPLDRKALYTKWNTSFRSARKLLESSSDPEQLEAKLDELVALECIAQTTKSRAPAIMEDIDTMLKLEYSETNCKDNRKDITRAETEWYYTKHGRPMEGVARNARDRKPERERDEVEALEHQNASLVVEVAALREAVPGESRHLHDSVRPLRAENEELHKKLSLVDEFVSH</sequence>
<dbReference type="AlphaFoldDB" id="A0A084QV59"/>
<name>A0A084QV59_STAC4</name>
<evidence type="ECO:0000313" key="2">
    <source>
        <dbReference type="Proteomes" id="UP000028524"/>
    </source>
</evidence>
<dbReference type="Proteomes" id="UP000028524">
    <property type="component" value="Unassembled WGS sequence"/>
</dbReference>
<dbReference type="EMBL" id="KL660090">
    <property type="protein sequence ID" value="KFA67844.1"/>
    <property type="molecule type" value="Genomic_DNA"/>
</dbReference>
<reference evidence="1 2" key="1">
    <citation type="journal article" date="2014" name="BMC Genomics">
        <title>Comparative genome sequencing reveals chemotype-specific gene clusters in the toxigenic black mold Stachybotrys.</title>
        <authorList>
            <person name="Semeiks J."/>
            <person name="Borek D."/>
            <person name="Otwinowski Z."/>
            <person name="Grishin N.V."/>
        </authorList>
    </citation>
    <scope>NUCLEOTIDE SEQUENCE [LARGE SCALE GENOMIC DNA]</scope>
    <source>
        <strain evidence="1 2">IBT 40285</strain>
    </source>
</reference>
<accession>A0A084QV59</accession>
<protein>
    <recommendedName>
        <fullName evidence="3">Heterokaryon incompatibility domain-containing protein</fullName>
    </recommendedName>
</protein>
<keyword evidence="2" id="KW-1185">Reference proteome</keyword>
<dbReference type="HOGENOM" id="CLU_032328_0_0_1"/>
<gene>
    <name evidence="1" type="ORF">S40285_09032</name>
</gene>